<gene>
    <name evidence="1" type="ORF">BABA_04234</name>
</gene>
<dbReference type="Gene3D" id="3.90.1150.60">
    <property type="entry name" value="Methioning gamme-lyase, C-terminal domain"/>
    <property type="match status" value="1"/>
</dbReference>
<dbReference type="EMBL" id="AJLS01000036">
    <property type="protein sequence ID" value="EKN70620.1"/>
    <property type="molecule type" value="Genomic_DNA"/>
</dbReference>
<dbReference type="InterPro" id="IPR015421">
    <property type="entry name" value="PyrdxlP-dep_Trfase_major"/>
</dbReference>
<sequence length="423" mass="46337">MFQQLKNGEKLHPIVSEVEKQIAKVHKEIDEKIEINQFRVLRSFQNKRVSDSHFIPSTGYGYDDIGRDTLELVYADVFGGEAGLVRQQIISGTHAISIALFGVLRPGDELLYITGKPYDTLEEIVGIRGNGVGSLKEFGISYDSVALTNDGGIDWDTVAKKIKPNTKMIGIQRSKGYATRPSFTIAQIGDMIDFVKEIKQDLVVFVDNCYGEFVEEQEPCHVGADLIAGSLIKNPGGGIAKTGGYIVGKKQWVEACSYRMTSPGIGAEAGASLYSLQEMYQGFFLAPHVVGQALKGAVFTAAMLEKLGMNSSPRWDAKRTDLIQSVQFDDRDKMIAFCQAIQFASPINSYVTPHPSYMPGYEDDVIMAAGTFIQGASIELTADGPIRPPYVAYVQGGLTYAHVKMAICLAIDHLVEKGLIELK</sequence>
<dbReference type="RefSeq" id="WP_007083882.1">
    <property type="nucleotide sequence ID" value="NZ_AJLS01000036.1"/>
</dbReference>
<dbReference type="Proteomes" id="UP000006316">
    <property type="component" value="Unassembled WGS sequence"/>
</dbReference>
<dbReference type="InterPro" id="IPR009651">
    <property type="entry name" value="Met_g_lyase_put"/>
</dbReference>
<dbReference type="AlphaFoldDB" id="K6CHL5"/>
<dbReference type="eggNOG" id="COG4100">
    <property type="taxonomic scope" value="Bacteria"/>
</dbReference>
<protein>
    <submittedName>
        <fullName evidence="1">Aluminum resistance protein</fullName>
    </submittedName>
</protein>
<reference evidence="1 2" key="1">
    <citation type="journal article" date="2012" name="Front. Microbiol.">
        <title>Redundancy and modularity in membrane-associated dissimilatory nitrate reduction in Bacillus.</title>
        <authorList>
            <person name="Heylen K."/>
            <person name="Keltjens J."/>
        </authorList>
    </citation>
    <scope>NUCLEOTIDE SEQUENCE [LARGE SCALE GENOMIC DNA]</scope>
    <source>
        <strain evidence="2">LMG 21833T</strain>
    </source>
</reference>
<dbReference type="InterPro" id="IPR015424">
    <property type="entry name" value="PyrdxlP-dep_Trfase"/>
</dbReference>
<dbReference type="PATRIC" id="fig|1117379.3.peg.874"/>
<keyword evidence="2" id="KW-1185">Reference proteome</keyword>
<dbReference type="Gene3D" id="3.40.640.10">
    <property type="entry name" value="Type I PLP-dependent aspartate aminotransferase-like (Major domain)"/>
    <property type="match status" value="1"/>
</dbReference>
<evidence type="ECO:0000313" key="1">
    <source>
        <dbReference type="EMBL" id="EKN70620.1"/>
    </source>
</evidence>
<dbReference type="SUPFAM" id="SSF53383">
    <property type="entry name" value="PLP-dependent transferases"/>
    <property type="match status" value="1"/>
</dbReference>
<organism evidence="1 2">
    <name type="scientific">Neobacillus bataviensis LMG 21833</name>
    <dbReference type="NCBI Taxonomy" id="1117379"/>
    <lineage>
        <taxon>Bacteria</taxon>
        <taxon>Bacillati</taxon>
        <taxon>Bacillota</taxon>
        <taxon>Bacilli</taxon>
        <taxon>Bacillales</taxon>
        <taxon>Bacillaceae</taxon>
        <taxon>Neobacillus</taxon>
    </lineage>
</organism>
<dbReference type="PANTHER" id="PTHR46658">
    <property type="entry name" value="CYS OR MET METABOLISM PYRIDOXAL-PHOSPHATE-DEPENDENT ENZYME"/>
    <property type="match status" value="1"/>
</dbReference>
<dbReference type="STRING" id="1117379.BABA_04234"/>
<comment type="caution">
    <text evidence="1">The sequence shown here is derived from an EMBL/GenBank/DDBJ whole genome shotgun (WGS) entry which is preliminary data.</text>
</comment>
<dbReference type="PANTHER" id="PTHR46658:SF1">
    <property type="entry name" value="CYS OR MET METABOLISM PYRIDOXAL-PHOSPHATE-DEPENDENT ENZYME"/>
    <property type="match status" value="1"/>
</dbReference>
<dbReference type="OrthoDB" id="9764766at2"/>
<proteinExistence type="predicted"/>
<name>K6CHL5_9BACI</name>
<accession>K6CHL5</accession>
<evidence type="ECO:0000313" key="2">
    <source>
        <dbReference type="Proteomes" id="UP000006316"/>
    </source>
</evidence>
<dbReference type="Pfam" id="PF06838">
    <property type="entry name" value="Met_gamma_lyase"/>
    <property type="match status" value="1"/>
</dbReference>